<evidence type="ECO:0000256" key="7">
    <source>
        <dbReference type="SAM" id="Phobius"/>
    </source>
</evidence>
<gene>
    <name evidence="8" type="ORF">B9Z65_5253</name>
</gene>
<keyword evidence="5" id="KW-0325">Glycoprotein</keyword>
<evidence type="ECO:0000313" key="8">
    <source>
        <dbReference type="EMBL" id="PSK46285.1"/>
    </source>
</evidence>
<name>A0A2P7ZDI6_9PEZI</name>
<comment type="similarity">
    <text evidence="2">Belongs to the GILT family.</text>
</comment>
<keyword evidence="7" id="KW-0812">Transmembrane</keyword>
<evidence type="ECO:0000256" key="5">
    <source>
        <dbReference type="ARBA" id="ARBA00023180"/>
    </source>
</evidence>
<protein>
    <submittedName>
        <fullName evidence="8">Uncharacterized protein</fullName>
    </submittedName>
</protein>
<evidence type="ECO:0000256" key="1">
    <source>
        <dbReference type="ARBA" id="ARBA00004613"/>
    </source>
</evidence>
<dbReference type="OrthoDB" id="958254at2759"/>
<keyword evidence="9" id="KW-1185">Reference proteome</keyword>
<dbReference type="GO" id="GO:0005576">
    <property type="term" value="C:extracellular region"/>
    <property type="evidence" value="ECO:0007669"/>
    <property type="project" value="UniProtKB-SubCell"/>
</dbReference>
<dbReference type="Proteomes" id="UP000243723">
    <property type="component" value="Unassembled WGS sequence"/>
</dbReference>
<evidence type="ECO:0000313" key="9">
    <source>
        <dbReference type="Proteomes" id="UP000243723"/>
    </source>
</evidence>
<dbReference type="EMBL" id="NHZQ01000236">
    <property type="protein sequence ID" value="PSK46285.1"/>
    <property type="molecule type" value="Genomic_DNA"/>
</dbReference>
<evidence type="ECO:0000256" key="6">
    <source>
        <dbReference type="SAM" id="MobiDB-lite"/>
    </source>
</evidence>
<keyword evidence="3" id="KW-0964">Secreted</keyword>
<keyword evidence="4" id="KW-0732">Signal</keyword>
<dbReference type="PANTHER" id="PTHR13234">
    <property type="entry name" value="GAMMA-INTERFERON INDUCIBLE LYSOSOMAL THIOL REDUCTASE GILT"/>
    <property type="match status" value="1"/>
</dbReference>
<dbReference type="Pfam" id="PF03227">
    <property type="entry name" value="GILT"/>
    <property type="match status" value="1"/>
</dbReference>
<evidence type="ECO:0000256" key="3">
    <source>
        <dbReference type="ARBA" id="ARBA00022525"/>
    </source>
</evidence>
<evidence type="ECO:0000256" key="4">
    <source>
        <dbReference type="ARBA" id="ARBA00022729"/>
    </source>
</evidence>
<reference evidence="8 9" key="1">
    <citation type="submission" date="2017-05" db="EMBL/GenBank/DDBJ databases">
        <title>Draft genome sequence of Elsinoe australis.</title>
        <authorList>
            <person name="Cheng Q."/>
        </authorList>
    </citation>
    <scope>NUCLEOTIDE SEQUENCE [LARGE SCALE GENOMIC DNA]</scope>
    <source>
        <strain evidence="8 9">NL1</strain>
    </source>
</reference>
<dbReference type="PANTHER" id="PTHR13234:SF8">
    <property type="entry name" value="GAMMA-INTERFERON-INDUCIBLE LYSOSOMAL THIOL REDUCTASE"/>
    <property type="match status" value="1"/>
</dbReference>
<sequence>MATTSDPEKAPLLPTSTTDHTEESALTHLRTEVDRTRDAHIEAHKQYNAAWRHTKQGRTMTLVHNIILSIVGGISTLLIGTMLFALGYAIIYGDDDPAFRPKRHIPLEAHIMSKCPDARDCLRDLVLPSMQTVGREVDFTLSYIGKPTDEDDGVACMHGPGECLGNILELCAAKIYPDPKVYLGFTMCMTRQFKEIPEKSLVQDCALEHGISFEKLNDCASDEHMGKGIDLLRDSVERSAKANVTTSCTIRVDGKEWCVRDGGEWKHCDGGSEAKDLVAEIKRLRSLDAEVDE</sequence>
<accession>A0A2P7ZDI6</accession>
<evidence type="ECO:0000256" key="2">
    <source>
        <dbReference type="ARBA" id="ARBA00005679"/>
    </source>
</evidence>
<feature type="region of interest" description="Disordered" evidence="6">
    <location>
        <begin position="1"/>
        <end position="26"/>
    </location>
</feature>
<dbReference type="GO" id="GO:0016671">
    <property type="term" value="F:oxidoreductase activity, acting on a sulfur group of donors, disulfide as acceptor"/>
    <property type="evidence" value="ECO:0007669"/>
    <property type="project" value="InterPro"/>
</dbReference>
<organism evidence="8 9">
    <name type="scientific">Elsinoe australis</name>
    <dbReference type="NCBI Taxonomy" id="40998"/>
    <lineage>
        <taxon>Eukaryota</taxon>
        <taxon>Fungi</taxon>
        <taxon>Dikarya</taxon>
        <taxon>Ascomycota</taxon>
        <taxon>Pezizomycotina</taxon>
        <taxon>Dothideomycetes</taxon>
        <taxon>Dothideomycetidae</taxon>
        <taxon>Myriangiales</taxon>
        <taxon>Elsinoaceae</taxon>
        <taxon>Elsinoe</taxon>
    </lineage>
</organism>
<keyword evidence="7" id="KW-1133">Transmembrane helix</keyword>
<dbReference type="AlphaFoldDB" id="A0A2P7ZDI6"/>
<comment type="subcellular location">
    <subcellularLocation>
        <location evidence="1">Secreted</location>
    </subcellularLocation>
</comment>
<comment type="caution">
    <text evidence="8">The sequence shown here is derived from an EMBL/GenBank/DDBJ whole genome shotgun (WGS) entry which is preliminary data.</text>
</comment>
<dbReference type="STRING" id="40998.A0A2P7ZDI6"/>
<dbReference type="InterPro" id="IPR004911">
    <property type="entry name" value="Interferon-induced_GILT"/>
</dbReference>
<keyword evidence="7" id="KW-0472">Membrane</keyword>
<proteinExistence type="inferred from homology"/>
<feature type="transmembrane region" description="Helical" evidence="7">
    <location>
        <begin position="62"/>
        <end position="91"/>
    </location>
</feature>